<dbReference type="Proteomes" id="UP001642464">
    <property type="component" value="Unassembled WGS sequence"/>
</dbReference>
<proteinExistence type="predicted"/>
<keyword evidence="4" id="KW-1185">Reference proteome</keyword>
<sequence>MFLTKLKQITEDWCSAKVADAVIAVPSSFSDFQRIPLSSLGSIHVTLQRCRLARMKLIVDP</sequence>
<organism evidence="3 4">
    <name type="scientific">Durusdinium trenchii</name>
    <dbReference type="NCBI Taxonomy" id="1381693"/>
    <lineage>
        <taxon>Eukaryota</taxon>
        <taxon>Sar</taxon>
        <taxon>Alveolata</taxon>
        <taxon>Dinophyceae</taxon>
        <taxon>Suessiales</taxon>
        <taxon>Symbiodiniaceae</taxon>
        <taxon>Durusdinium</taxon>
    </lineage>
</organism>
<protein>
    <submittedName>
        <fullName evidence="3">Chaperone protein DnaK (HSP70) (Heat shock 70 kDa protein) (Heat shock protein 70)</fullName>
    </submittedName>
</protein>
<keyword evidence="2" id="KW-0067">ATP-binding</keyword>
<name>A0ABP0L184_9DINO</name>
<keyword evidence="1" id="KW-0547">Nucleotide-binding</keyword>
<evidence type="ECO:0000313" key="4">
    <source>
        <dbReference type="Proteomes" id="UP001642464"/>
    </source>
</evidence>
<dbReference type="Gene3D" id="3.30.420.40">
    <property type="match status" value="1"/>
</dbReference>
<gene>
    <name evidence="3" type="ORF">SCF082_LOCUS20264</name>
</gene>
<dbReference type="Pfam" id="PF00012">
    <property type="entry name" value="HSP70"/>
    <property type="match status" value="1"/>
</dbReference>
<dbReference type="InterPro" id="IPR013126">
    <property type="entry name" value="Hsp_70_fam"/>
</dbReference>
<dbReference type="InterPro" id="IPR043129">
    <property type="entry name" value="ATPase_NBD"/>
</dbReference>
<evidence type="ECO:0000256" key="2">
    <source>
        <dbReference type="ARBA" id="ARBA00022840"/>
    </source>
</evidence>
<accession>A0ABP0L184</accession>
<evidence type="ECO:0000313" key="3">
    <source>
        <dbReference type="EMBL" id="CAK9032920.1"/>
    </source>
</evidence>
<evidence type="ECO:0000256" key="1">
    <source>
        <dbReference type="ARBA" id="ARBA00022741"/>
    </source>
</evidence>
<comment type="caution">
    <text evidence="3">The sequence shown here is derived from an EMBL/GenBank/DDBJ whole genome shotgun (WGS) entry which is preliminary data.</text>
</comment>
<dbReference type="SUPFAM" id="SSF53067">
    <property type="entry name" value="Actin-like ATPase domain"/>
    <property type="match status" value="1"/>
</dbReference>
<reference evidence="3 4" key="1">
    <citation type="submission" date="2024-02" db="EMBL/GenBank/DDBJ databases">
        <authorList>
            <person name="Chen Y."/>
            <person name="Shah S."/>
            <person name="Dougan E. K."/>
            <person name="Thang M."/>
            <person name="Chan C."/>
        </authorList>
    </citation>
    <scope>NUCLEOTIDE SEQUENCE [LARGE SCALE GENOMIC DNA]</scope>
</reference>
<dbReference type="EMBL" id="CAXAMM010014102">
    <property type="protein sequence ID" value="CAK9032920.1"/>
    <property type="molecule type" value="Genomic_DNA"/>
</dbReference>